<evidence type="ECO:0000256" key="1">
    <source>
        <dbReference type="ARBA" id="ARBA00001974"/>
    </source>
</evidence>
<name>A0A1I4SHE9_PSUAM</name>
<dbReference type="OrthoDB" id="9813348at2"/>
<keyword evidence="2" id="KW-0285">Flavoprotein</keyword>
<dbReference type="Pfam" id="PF00890">
    <property type="entry name" value="FAD_binding_2"/>
    <property type="match status" value="1"/>
</dbReference>
<evidence type="ECO:0000313" key="6">
    <source>
        <dbReference type="EMBL" id="SFM63761.1"/>
    </source>
</evidence>
<dbReference type="InterPro" id="IPR027477">
    <property type="entry name" value="Succ_DH/fumarate_Rdtase_cat_sf"/>
</dbReference>
<dbReference type="InterPro" id="IPR003953">
    <property type="entry name" value="FAD-dep_OxRdtase_2_FAD-bd"/>
</dbReference>
<dbReference type="EMBL" id="FOUY01000001">
    <property type="protein sequence ID" value="SFM63761.1"/>
    <property type="molecule type" value="Genomic_DNA"/>
</dbReference>
<feature type="domain" description="FAD-dependent oxidoreductase 2 FAD-binding" evidence="5">
    <location>
        <begin position="6"/>
        <end position="433"/>
    </location>
</feature>
<accession>A0A1I4SHE9</accession>
<dbReference type="InterPro" id="IPR036188">
    <property type="entry name" value="FAD/NAD-bd_sf"/>
</dbReference>
<gene>
    <name evidence="6" type="ORF">SAMN05216207_1001434</name>
</gene>
<evidence type="ECO:0000313" key="7">
    <source>
        <dbReference type="Proteomes" id="UP000199614"/>
    </source>
</evidence>
<dbReference type="InterPro" id="IPR050315">
    <property type="entry name" value="FAD-oxidoreductase_2"/>
</dbReference>
<keyword evidence="7" id="KW-1185">Reference proteome</keyword>
<dbReference type="Gene3D" id="3.90.700.10">
    <property type="entry name" value="Succinate dehydrogenase/fumarate reductase flavoprotein, catalytic domain"/>
    <property type="match status" value="1"/>
</dbReference>
<dbReference type="PANTHER" id="PTHR43400:SF10">
    <property type="entry name" value="3-OXOSTEROID 1-DEHYDROGENASE"/>
    <property type="match status" value="1"/>
</dbReference>
<evidence type="ECO:0000256" key="2">
    <source>
        <dbReference type="ARBA" id="ARBA00022630"/>
    </source>
</evidence>
<dbReference type="Gene3D" id="3.50.50.60">
    <property type="entry name" value="FAD/NAD(P)-binding domain"/>
    <property type="match status" value="1"/>
</dbReference>
<protein>
    <submittedName>
        <fullName evidence="6">Fumarate reductase flavoprotein subunit</fullName>
    </submittedName>
</protein>
<evidence type="ECO:0000256" key="3">
    <source>
        <dbReference type="ARBA" id="ARBA00022827"/>
    </source>
</evidence>
<keyword evidence="3" id="KW-0274">FAD</keyword>
<dbReference type="Proteomes" id="UP000199614">
    <property type="component" value="Unassembled WGS sequence"/>
</dbReference>
<dbReference type="GO" id="GO:0008202">
    <property type="term" value="P:steroid metabolic process"/>
    <property type="evidence" value="ECO:0007669"/>
    <property type="project" value="UniProtKB-ARBA"/>
</dbReference>
<keyword evidence="4" id="KW-0560">Oxidoreductase</keyword>
<dbReference type="GO" id="GO:0033765">
    <property type="term" value="F:steroid dehydrogenase activity, acting on the CH-CH group of donors"/>
    <property type="evidence" value="ECO:0007669"/>
    <property type="project" value="UniProtKB-ARBA"/>
</dbReference>
<comment type="cofactor">
    <cofactor evidence="1">
        <name>FAD</name>
        <dbReference type="ChEBI" id="CHEBI:57692"/>
    </cofactor>
</comment>
<proteinExistence type="predicted"/>
<dbReference type="AlphaFoldDB" id="A0A1I4SHE9"/>
<organism evidence="6 7">
    <name type="scientific">Pseudonocardia ammonioxydans</name>
    <dbReference type="NCBI Taxonomy" id="260086"/>
    <lineage>
        <taxon>Bacteria</taxon>
        <taxon>Bacillati</taxon>
        <taxon>Actinomycetota</taxon>
        <taxon>Actinomycetes</taxon>
        <taxon>Pseudonocardiales</taxon>
        <taxon>Pseudonocardiaceae</taxon>
        <taxon>Pseudonocardia</taxon>
    </lineage>
</organism>
<dbReference type="PANTHER" id="PTHR43400">
    <property type="entry name" value="FUMARATE REDUCTASE"/>
    <property type="match status" value="1"/>
</dbReference>
<reference evidence="6 7" key="1">
    <citation type="submission" date="2016-10" db="EMBL/GenBank/DDBJ databases">
        <authorList>
            <person name="de Groot N.N."/>
        </authorList>
    </citation>
    <scope>NUCLEOTIDE SEQUENCE [LARGE SCALE GENOMIC DNA]</scope>
    <source>
        <strain evidence="6 7">CGMCC 4.1877</strain>
    </source>
</reference>
<evidence type="ECO:0000259" key="5">
    <source>
        <dbReference type="Pfam" id="PF00890"/>
    </source>
</evidence>
<dbReference type="STRING" id="260086.SAMN05216207_1001434"/>
<sequence>MTTDVDLVVAGAGGGLTAAIRAAELGLDVLVVDADPNFRRGNNTSMSTAMLPGPGSRFQAAAGVDDSPQRFLDDIAAKTGGTADPRIAPALAHTGAELVEWLADHVGVPIELPTDFGYPGHSAPRVHSLPGRHGSSLLRHLLDAVERSDRIDLLVPARLVAVRPEAGGSVRAVVENPDGEREEIATRSVLLATNGYGADTGLVGTHLPEIAGAHYHGGEHSRGDALRIGAELGAASGYLDAYQGHAGLSAAAQTLVTWAAVMHGAVVVDTGGHRFGDETSGYSEYAAVLAARPGGRGWMVFDERIDRLCRAFGDYQDVLDAGAVRTADSAAGLAAVIGVPAAALEAELDALARVASGERTDPYGRTTATPLQPPLRAVEIVPALFHTQGGLLVDEHARVLDPAGQPIPGLYAAGGAAAGISGHGAAGYLAGNGLLAALGLAYLAAGHLARSASAVDPLAPEGAR</sequence>
<dbReference type="SUPFAM" id="SSF56425">
    <property type="entry name" value="Succinate dehydrogenase/fumarate reductase flavoprotein, catalytic domain"/>
    <property type="match status" value="1"/>
</dbReference>
<dbReference type="SUPFAM" id="SSF51905">
    <property type="entry name" value="FAD/NAD(P)-binding domain"/>
    <property type="match status" value="1"/>
</dbReference>
<dbReference type="RefSeq" id="WP_093336282.1">
    <property type="nucleotide sequence ID" value="NZ_FOUY01000001.1"/>
</dbReference>
<evidence type="ECO:0000256" key="4">
    <source>
        <dbReference type="ARBA" id="ARBA00023002"/>
    </source>
</evidence>